<dbReference type="GO" id="GO:1904680">
    <property type="term" value="F:peptide transmembrane transporter activity"/>
    <property type="evidence" value="ECO:0007669"/>
    <property type="project" value="TreeGrafter"/>
</dbReference>
<evidence type="ECO:0000259" key="7">
    <source>
        <dbReference type="Pfam" id="PF00496"/>
    </source>
</evidence>
<evidence type="ECO:0000256" key="3">
    <source>
        <dbReference type="ARBA" id="ARBA00022448"/>
    </source>
</evidence>
<dbReference type="GO" id="GO:0015833">
    <property type="term" value="P:peptide transport"/>
    <property type="evidence" value="ECO:0007669"/>
    <property type="project" value="TreeGrafter"/>
</dbReference>
<feature type="domain" description="Solute-binding protein family 5" evidence="7">
    <location>
        <begin position="95"/>
        <end position="477"/>
    </location>
</feature>
<dbReference type="PIRSF" id="PIRSF002741">
    <property type="entry name" value="MppA"/>
    <property type="match status" value="1"/>
</dbReference>
<dbReference type="EMBL" id="FLUN01000001">
    <property type="protein sequence ID" value="SBW10823.1"/>
    <property type="molecule type" value="Genomic_DNA"/>
</dbReference>
<reference evidence="8" key="1">
    <citation type="submission" date="2016-04" db="EMBL/GenBank/DDBJ databases">
        <authorList>
            <person name="Evans L.H."/>
            <person name="Alamgir A."/>
            <person name="Owens N."/>
            <person name="Weber N.D."/>
            <person name="Virtaneva K."/>
            <person name="Barbian K."/>
            <person name="Babar A."/>
            <person name="Rosenke K."/>
        </authorList>
    </citation>
    <scope>NUCLEOTIDE SEQUENCE</scope>
    <source>
        <strain evidence="8">86</strain>
    </source>
</reference>
<feature type="compositionally biased region" description="Low complexity" evidence="5">
    <location>
        <begin position="29"/>
        <end position="44"/>
    </location>
</feature>
<sequence>MKKKLLATLLSSTLLLGALAGCGTYQNSGSSPAPSGSSTPSASAGQGGGTAAASTDFTMAYNGIVTLNPIMSQSSNDVNVFYLTQIQLVRYYGDKIQADAAESYDISDDYTVYTFHLRDGLTWSDGEPITAADFEYAAYCLLNPDMGSPAAYSWYAIKNASAYNSGEVTDWADVGVKALDEKTLEITLERPLNTFDKTIAVKGLYPLRRDFVEKVGSDKLGSSVDTMLFSGPYIITDWVLDSTMELKKNDLYWDSANSFPTENLHFIEVEDANTKVAMFENGEVDAIEQLSSQYYDHLSDYLYSYTGGGFMFLWFNQLGTSEETSALLSNQNFRQALNYGFDRSATVAAVNRMCLPSSRLVDSNFTVADGGKFVDEYPVTSAPLSGNVAKAKEYLAKAMDELGYTDVSQLPQLSLVTWDASQQKLLLETIIDQWKQNLGITNVQLNQYVIGTAIGSFYSLDYDIFCITWETDVLPTDIMEAMATGGEVNYGIWSDAKFDELVAQAVAEMDPQKQAELTAQAEQAFVDAAAILPLYENSNTSAVQSYVKGFQMTATSSGYQFNHLTVEK</sequence>
<dbReference type="AlphaFoldDB" id="A0A212KGI9"/>
<dbReference type="PANTHER" id="PTHR30290:SF10">
    <property type="entry name" value="PERIPLASMIC OLIGOPEPTIDE-BINDING PROTEIN-RELATED"/>
    <property type="match status" value="1"/>
</dbReference>
<dbReference type="PANTHER" id="PTHR30290">
    <property type="entry name" value="PERIPLASMIC BINDING COMPONENT OF ABC TRANSPORTER"/>
    <property type="match status" value="1"/>
</dbReference>
<dbReference type="SUPFAM" id="SSF53850">
    <property type="entry name" value="Periplasmic binding protein-like II"/>
    <property type="match status" value="1"/>
</dbReference>
<gene>
    <name evidence="8" type="ORF">KL86CLO1_13070</name>
</gene>
<evidence type="ECO:0000313" key="8">
    <source>
        <dbReference type="EMBL" id="SBW10823.1"/>
    </source>
</evidence>
<protein>
    <submittedName>
        <fullName evidence="8">Putative Dipeptide-binding protein DppE</fullName>
    </submittedName>
</protein>
<dbReference type="Gene3D" id="3.10.105.10">
    <property type="entry name" value="Dipeptide-binding Protein, Domain 3"/>
    <property type="match status" value="1"/>
</dbReference>
<evidence type="ECO:0000256" key="4">
    <source>
        <dbReference type="ARBA" id="ARBA00022729"/>
    </source>
</evidence>
<comment type="subcellular location">
    <subcellularLocation>
        <location evidence="1">Cell envelope</location>
    </subcellularLocation>
</comment>
<comment type="similarity">
    <text evidence="2">Belongs to the bacterial solute-binding protein 5 family.</text>
</comment>
<dbReference type="InterPro" id="IPR039424">
    <property type="entry name" value="SBP_5"/>
</dbReference>
<dbReference type="Gene3D" id="3.90.76.10">
    <property type="entry name" value="Dipeptide-binding Protein, Domain 1"/>
    <property type="match status" value="1"/>
</dbReference>
<evidence type="ECO:0000256" key="6">
    <source>
        <dbReference type="SAM" id="SignalP"/>
    </source>
</evidence>
<dbReference type="InterPro" id="IPR030678">
    <property type="entry name" value="Peptide/Ni-bd"/>
</dbReference>
<evidence type="ECO:0000256" key="5">
    <source>
        <dbReference type="SAM" id="MobiDB-lite"/>
    </source>
</evidence>
<feature type="signal peptide" evidence="6">
    <location>
        <begin position="1"/>
        <end position="20"/>
    </location>
</feature>
<evidence type="ECO:0000256" key="1">
    <source>
        <dbReference type="ARBA" id="ARBA00004196"/>
    </source>
</evidence>
<dbReference type="PROSITE" id="PS51257">
    <property type="entry name" value="PROKAR_LIPOPROTEIN"/>
    <property type="match status" value="1"/>
</dbReference>
<keyword evidence="3" id="KW-0813">Transport</keyword>
<evidence type="ECO:0000256" key="2">
    <source>
        <dbReference type="ARBA" id="ARBA00005695"/>
    </source>
</evidence>
<dbReference type="Pfam" id="PF00496">
    <property type="entry name" value="SBP_bac_5"/>
    <property type="match status" value="1"/>
</dbReference>
<organism evidence="8">
    <name type="scientific">uncultured Eubacteriales bacterium</name>
    <dbReference type="NCBI Taxonomy" id="172733"/>
    <lineage>
        <taxon>Bacteria</taxon>
        <taxon>Bacillati</taxon>
        <taxon>Bacillota</taxon>
        <taxon>Clostridia</taxon>
        <taxon>Eubacteriales</taxon>
        <taxon>environmental samples</taxon>
    </lineage>
</organism>
<accession>A0A212KGI9</accession>
<dbReference type="CDD" id="cd08504">
    <property type="entry name" value="PBP2_OppA"/>
    <property type="match status" value="1"/>
</dbReference>
<feature type="region of interest" description="Disordered" evidence="5">
    <location>
        <begin position="29"/>
        <end position="49"/>
    </location>
</feature>
<feature type="chain" id="PRO_5013278996" evidence="6">
    <location>
        <begin position="21"/>
        <end position="568"/>
    </location>
</feature>
<dbReference type="GO" id="GO:0030313">
    <property type="term" value="C:cell envelope"/>
    <property type="evidence" value="ECO:0007669"/>
    <property type="project" value="UniProtKB-SubCell"/>
</dbReference>
<dbReference type="Gene3D" id="3.40.190.10">
    <property type="entry name" value="Periplasmic binding protein-like II"/>
    <property type="match status" value="1"/>
</dbReference>
<dbReference type="GO" id="GO:0043190">
    <property type="term" value="C:ATP-binding cassette (ABC) transporter complex"/>
    <property type="evidence" value="ECO:0007669"/>
    <property type="project" value="InterPro"/>
</dbReference>
<dbReference type="FunFam" id="3.90.76.10:FF:000001">
    <property type="entry name" value="Oligopeptide ABC transporter substrate-binding protein"/>
    <property type="match status" value="1"/>
</dbReference>
<name>A0A212KGI9_9FIRM</name>
<proteinExistence type="inferred from homology"/>
<dbReference type="InterPro" id="IPR000914">
    <property type="entry name" value="SBP_5_dom"/>
</dbReference>
<keyword evidence="4 6" id="KW-0732">Signal</keyword>
<dbReference type="GO" id="GO:0042597">
    <property type="term" value="C:periplasmic space"/>
    <property type="evidence" value="ECO:0007669"/>
    <property type="project" value="UniProtKB-ARBA"/>
</dbReference>